<feature type="transmembrane region" description="Helical" evidence="1">
    <location>
        <begin position="31"/>
        <end position="53"/>
    </location>
</feature>
<accession>Q12YQ6</accession>
<keyword evidence="3" id="KW-1185">Reference proteome</keyword>
<keyword evidence="1" id="KW-0472">Membrane</keyword>
<dbReference type="KEGG" id="mbu:Mbur_0432"/>
<feature type="transmembrane region" description="Helical" evidence="1">
    <location>
        <begin position="137"/>
        <end position="155"/>
    </location>
</feature>
<evidence type="ECO:0000313" key="3">
    <source>
        <dbReference type="Proteomes" id="UP000001979"/>
    </source>
</evidence>
<sequence length="156" mass="17801">MYSFGLWLLFIVPAILNGISRGLYAPYTGEILAHQISSVNFSAVIFIITYIFLKYSGVSGTSMQFIYVGLIWLCLTMSFEFLFGHFVIGHSWHRLLYDYNIVEGRIWLLVLIVLATSPWTCQQNAVLRSGRSLRSHILLLGLSGNIVYWSIIFLLL</sequence>
<name>Q12YQ6_METBU</name>
<proteinExistence type="predicted"/>
<protein>
    <submittedName>
        <fullName evidence="2">Uncharacterized protein</fullName>
    </submittedName>
</protein>
<keyword evidence="1" id="KW-1133">Transmembrane helix</keyword>
<dbReference type="AlphaFoldDB" id="Q12YQ6"/>
<organism evidence="2 3">
    <name type="scientific">Methanococcoides burtonii (strain DSM 6242 / NBRC 107633 / OCM 468 / ACE-M)</name>
    <dbReference type="NCBI Taxonomy" id="259564"/>
    <lineage>
        <taxon>Archaea</taxon>
        <taxon>Methanobacteriati</taxon>
        <taxon>Methanobacteriota</taxon>
        <taxon>Stenosarchaea group</taxon>
        <taxon>Methanomicrobia</taxon>
        <taxon>Methanosarcinales</taxon>
        <taxon>Methanosarcinaceae</taxon>
        <taxon>Methanococcoides</taxon>
    </lineage>
</organism>
<keyword evidence="1" id="KW-0812">Transmembrane</keyword>
<evidence type="ECO:0000313" key="2">
    <source>
        <dbReference type="EMBL" id="ABE51420.1"/>
    </source>
</evidence>
<reference evidence="3" key="1">
    <citation type="journal article" date="2009" name="ISME J.">
        <title>The genome sequence of the psychrophilic archaeon, Methanococcoides burtonii: the role of genome evolution in cold adaptation.</title>
        <authorList>
            <person name="Allen M.A."/>
            <person name="Lauro F.M."/>
            <person name="Williams T.J."/>
            <person name="Burg D."/>
            <person name="Siddiqui K.S."/>
            <person name="De Francisci D."/>
            <person name="Chong K.W."/>
            <person name="Pilak O."/>
            <person name="Chew H.H."/>
            <person name="De Maere M.Z."/>
            <person name="Ting L."/>
            <person name="Katrib M."/>
            <person name="Ng C."/>
            <person name="Sowers K.R."/>
            <person name="Galperin M.Y."/>
            <person name="Anderson I.J."/>
            <person name="Ivanova N."/>
            <person name="Dalin E."/>
            <person name="Martinez M."/>
            <person name="Lapidus A."/>
            <person name="Hauser L."/>
            <person name="Land M."/>
            <person name="Thomas T."/>
            <person name="Cavicchioli R."/>
        </authorList>
    </citation>
    <scope>NUCLEOTIDE SEQUENCE [LARGE SCALE GENOMIC DNA]</scope>
    <source>
        <strain evidence="3">DSM 6242 / NBRC 107633 / OCM 468 / ACE-M</strain>
    </source>
</reference>
<feature type="transmembrane region" description="Helical" evidence="1">
    <location>
        <begin position="65"/>
        <end position="86"/>
    </location>
</feature>
<gene>
    <name evidence="2" type="ordered locus">Mbur_0432</name>
</gene>
<dbReference type="EMBL" id="CP000300">
    <property type="protein sequence ID" value="ABE51420.1"/>
    <property type="molecule type" value="Genomic_DNA"/>
</dbReference>
<feature type="transmembrane region" description="Helical" evidence="1">
    <location>
        <begin position="106"/>
        <end position="125"/>
    </location>
</feature>
<evidence type="ECO:0000256" key="1">
    <source>
        <dbReference type="SAM" id="Phobius"/>
    </source>
</evidence>
<dbReference type="Proteomes" id="UP000001979">
    <property type="component" value="Chromosome"/>
</dbReference>
<dbReference type="HOGENOM" id="CLU_135085_0_0_2"/>